<gene>
    <name evidence="3" type="ORF">J5N97_028012</name>
</gene>
<reference evidence="3" key="1">
    <citation type="submission" date="2021-03" db="EMBL/GenBank/DDBJ databases">
        <authorList>
            <person name="Li Z."/>
            <person name="Yang C."/>
        </authorList>
    </citation>
    <scope>NUCLEOTIDE SEQUENCE</scope>
    <source>
        <strain evidence="3">Dzin_1.0</strain>
        <tissue evidence="3">Leaf</tissue>
    </source>
</reference>
<evidence type="ECO:0000313" key="4">
    <source>
        <dbReference type="Proteomes" id="UP001085076"/>
    </source>
</evidence>
<feature type="transmembrane region" description="Helical" evidence="2">
    <location>
        <begin position="180"/>
        <end position="198"/>
    </location>
</feature>
<dbReference type="GO" id="GO:0047874">
    <property type="term" value="F:dolichyldiphosphatase activity"/>
    <property type="evidence" value="ECO:0007669"/>
    <property type="project" value="TreeGrafter"/>
</dbReference>
<reference evidence="3" key="2">
    <citation type="journal article" date="2022" name="Hortic Res">
        <title>The genome of Dioscorea zingiberensis sheds light on the biosynthesis, origin and evolution of the medicinally important diosgenin saponins.</title>
        <authorList>
            <person name="Li Y."/>
            <person name="Tan C."/>
            <person name="Li Z."/>
            <person name="Guo J."/>
            <person name="Li S."/>
            <person name="Chen X."/>
            <person name="Wang C."/>
            <person name="Dai X."/>
            <person name="Yang H."/>
            <person name="Song W."/>
            <person name="Hou L."/>
            <person name="Xu J."/>
            <person name="Tong Z."/>
            <person name="Xu A."/>
            <person name="Yuan X."/>
            <person name="Wang W."/>
            <person name="Yang Q."/>
            <person name="Chen L."/>
            <person name="Sun Z."/>
            <person name="Wang K."/>
            <person name="Pan B."/>
            <person name="Chen J."/>
            <person name="Bao Y."/>
            <person name="Liu F."/>
            <person name="Qi X."/>
            <person name="Gang D.R."/>
            <person name="Wen J."/>
            <person name="Li J."/>
        </authorList>
    </citation>
    <scope>NUCLEOTIDE SEQUENCE</scope>
    <source>
        <strain evidence="3">Dzin_1.0</strain>
    </source>
</reference>
<dbReference type="Proteomes" id="UP001085076">
    <property type="component" value="Miscellaneous, Linkage group lg09"/>
</dbReference>
<keyword evidence="4" id="KW-1185">Reference proteome</keyword>
<dbReference type="Gene3D" id="1.20.144.10">
    <property type="entry name" value="Phosphatidic acid phosphatase type 2/haloperoxidase"/>
    <property type="match status" value="1"/>
</dbReference>
<dbReference type="AlphaFoldDB" id="A0A9D5BYA7"/>
<dbReference type="GO" id="GO:0005789">
    <property type="term" value="C:endoplasmic reticulum membrane"/>
    <property type="evidence" value="ECO:0007669"/>
    <property type="project" value="TreeGrafter"/>
</dbReference>
<feature type="transmembrane region" description="Helical" evidence="2">
    <location>
        <begin position="240"/>
        <end position="262"/>
    </location>
</feature>
<organism evidence="3 4">
    <name type="scientific">Dioscorea zingiberensis</name>
    <dbReference type="NCBI Taxonomy" id="325984"/>
    <lineage>
        <taxon>Eukaryota</taxon>
        <taxon>Viridiplantae</taxon>
        <taxon>Streptophyta</taxon>
        <taxon>Embryophyta</taxon>
        <taxon>Tracheophyta</taxon>
        <taxon>Spermatophyta</taxon>
        <taxon>Magnoliopsida</taxon>
        <taxon>Liliopsida</taxon>
        <taxon>Dioscoreales</taxon>
        <taxon>Dioscoreaceae</taxon>
        <taxon>Dioscorea</taxon>
    </lineage>
</organism>
<evidence type="ECO:0000256" key="1">
    <source>
        <dbReference type="ARBA" id="ARBA00022801"/>
    </source>
</evidence>
<keyword evidence="1" id="KW-0378">Hydrolase</keyword>
<dbReference type="PANTHER" id="PTHR11247">
    <property type="entry name" value="PALMITOYL-PROTEIN THIOESTERASE/DOLICHYLDIPHOSPHATASE 1"/>
    <property type="match status" value="1"/>
</dbReference>
<keyword evidence="2" id="KW-0812">Transmembrane</keyword>
<keyword evidence="2" id="KW-0472">Membrane</keyword>
<keyword evidence="2" id="KW-1133">Transmembrane helix</keyword>
<dbReference type="InterPro" id="IPR036938">
    <property type="entry name" value="PAP2/HPO_sf"/>
</dbReference>
<proteinExistence type="predicted"/>
<feature type="transmembrane region" description="Helical" evidence="2">
    <location>
        <begin position="210"/>
        <end position="228"/>
    </location>
</feature>
<dbReference type="EMBL" id="JAGGNH010000009">
    <property type="protein sequence ID" value="KAJ0962890.1"/>
    <property type="molecule type" value="Genomic_DNA"/>
</dbReference>
<evidence type="ECO:0000313" key="3">
    <source>
        <dbReference type="EMBL" id="KAJ0962890.1"/>
    </source>
</evidence>
<dbReference type="SUPFAM" id="SSF48317">
    <property type="entry name" value="Acid phosphatase/Vanadium-dependent haloperoxidase"/>
    <property type="match status" value="1"/>
</dbReference>
<dbReference type="GO" id="GO:0008610">
    <property type="term" value="P:lipid biosynthetic process"/>
    <property type="evidence" value="ECO:0007669"/>
    <property type="project" value="TreeGrafter"/>
</dbReference>
<comment type="caution">
    <text evidence="3">The sequence shown here is derived from an EMBL/GenBank/DDBJ whole genome shotgun (WGS) entry which is preliminary data.</text>
</comment>
<dbReference type="GO" id="GO:0006487">
    <property type="term" value="P:protein N-linked glycosylation"/>
    <property type="evidence" value="ECO:0007669"/>
    <property type="project" value="TreeGrafter"/>
</dbReference>
<name>A0A9D5BYA7_9LILI</name>
<evidence type="ECO:0000256" key="2">
    <source>
        <dbReference type="SAM" id="Phobius"/>
    </source>
</evidence>
<accession>A0A9D5BYA7</accession>
<protein>
    <recommendedName>
        <fullName evidence="5">Phosphatidic acid phosphatase type 2/haloperoxidase domain-containing protein</fullName>
    </recommendedName>
</protein>
<sequence>MSMSLLSSSSIHLPPKSIHLSHSNRLPNYKNPILLPGFESKKPFLGRLGSSYQRSMEVLVRVERYSGSSSDVEREAEVVLDNGQRAEFEAVLNTMSKWLVASIFGLVILWRHDAEALWAATGSVVNAFLSITLKKILNHQRPVSTLRSDPGMPSSHAQSIFYITVLGILSLFHWMGINLFTITIGAFTLASGTYLAWLRVSQQLHTKGQVLVGAILGSLCAISWFWLWHAFVLNAFISSLWVRIIVILGSAIFCTAFLLNVVRPWIMDELE</sequence>
<dbReference type="PANTHER" id="PTHR11247:SF40">
    <property type="entry name" value="LIPID PHOSPHATE PHOSPHATASE EPSILON 1, CHLOROPLASTIC"/>
    <property type="match status" value="1"/>
</dbReference>
<evidence type="ECO:0008006" key="5">
    <source>
        <dbReference type="Google" id="ProtNLM"/>
    </source>
</evidence>
<dbReference type="OrthoDB" id="302705at2759"/>